<proteinExistence type="inferred from homology"/>
<gene>
    <name evidence="15" type="primary">ATP8</name>
</gene>
<name>A0A0A6ZD01_ZEBZB</name>
<keyword evidence="11" id="KW-0066">ATP synthesis</keyword>
<dbReference type="GO" id="GO:0045259">
    <property type="term" value="C:proton-transporting ATP synthase complex"/>
    <property type="evidence" value="ECO:0007669"/>
    <property type="project" value="UniProtKB-KW"/>
</dbReference>
<comment type="subunit">
    <text evidence="13">Component of the ATP synthase complex composed at least of ATP5F1A/subunit alpha, ATP5F1B/subunit beta, ATP5MC1/subunit c (homooctomer), MT-ATP6/subunit a, MT-ATP8/subunit 8, ATP5ME/subunit e, ATP5MF/subunit f, ATP5MG/subunit g, ATP5MK/subunit k, ATP5MJ/subunit j, ATP5F1C/subunit gamma, ATP5F1D/subunit delta, ATP5F1E/subunit epsilon, ATP5PF/subunit F6, ATP5PB/subunit b, ATP5PD/subunit d, ATP5PO/subunit OSCP. ATP synthase complex consists of a soluble F(1) head domain (subunits alpha(3) and beta(3)) - the catalytic core - and a membrane F(0) domain - the membrane proton channel (subunits c, a, 8, e, f, g, k and j). These two domains are linked by a central stalk (subunits gamma, delta, and epsilon) rotating inside the F1 region and a stationary peripheral stalk (subunits F6, b, d, and OSCP).</text>
</comment>
<evidence type="ECO:0000256" key="12">
    <source>
        <dbReference type="ARBA" id="ARBA00053067"/>
    </source>
</evidence>
<sequence>MPQLHPTPWFTFLVLAWLVFFTIMPSKLLSYWFPNEPTSPDSKIPNSNPQSWLWF</sequence>
<evidence type="ECO:0000256" key="9">
    <source>
        <dbReference type="ARBA" id="ARBA00023128"/>
    </source>
</evidence>
<keyword evidence="4 14" id="KW-0138">CF(0)</keyword>
<evidence type="ECO:0000256" key="2">
    <source>
        <dbReference type="ARBA" id="ARBA00008892"/>
    </source>
</evidence>
<organism evidence="15">
    <name type="scientific">Zebrias zebrinus</name>
    <name type="common">Zebra sole</name>
    <name type="synonym">Solea zebrina</name>
    <dbReference type="NCBI Taxonomy" id="1302775"/>
    <lineage>
        <taxon>Eukaryota</taxon>
        <taxon>Metazoa</taxon>
        <taxon>Chordata</taxon>
        <taxon>Craniata</taxon>
        <taxon>Vertebrata</taxon>
        <taxon>Euteleostomi</taxon>
        <taxon>Actinopterygii</taxon>
        <taxon>Neopterygii</taxon>
        <taxon>Teleostei</taxon>
        <taxon>Neoteleostei</taxon>
        <taxon>Acanthomorphata</taxon>
        <taxon>Carangaria</taxon>
        <taxon>Pleuronectiformes</taxon>
        <taxon>Pleuronectoidei</taxon>
        <taxon>Soleidae</taxon>
        <taxon>Zebrias</taxon>
    </lineage>
</organism>
<evidence type="ECO:0000256" key="11">
    <source>
        <dbReference type="ARBA" id="ARBA00023310"/>
    </source>
</evidence>
<evidence type="ECO:0000256" key="8">
    <source>
        <dbReference type="ARBA" id="ARBA00023065"/>
    </source>
</evidence>
<keyword evidence="7" id="KW-1133">Transmembrane helix</keyword>
<accession>A0A0A6ZD01</accession>
<evidence type="ECO:0000313" key="15">
    <source>
        <dbReference type="EMBL" id="AGH06061.1"/>
    </source>
</evidence>
<protein>
    <recommendedName>
        <fullName evidence="14">ATP synthase complex subunit 8</fullName>
    </recommendedName>
</protein>
<keyword evidence="6 14" id="KW-0375">Hydrogen ion transport</keyword>
<keyword evidence="8 14" id="KW-0406">Ion transport</keyword>
<dbReference type="EMBL" id="KC491209">
    <property type="protein sequence ID" value="AGH06061.1"/>
    <property type="molecule type" value="Genomic_DNA"/>
</dbReference>
<dbReference type="Pfam" id="PF00895">
    <property type="entry name" value="ATP-synt_8"/>
    <property type="match status" value="1"/>
</dbReference>
<dbReference type="GO" id="GO:0031966">
    <property type="term" value="C:mitochondrial membrane"/>
    <property type="evidence" value="ECO:0007669"/>
    <property type="project" value="UniProtKB-SubCell"/>
</dbReference>
<evidence type="ECO:0000256" key="1">
    <source>
        <dbReference type="ARBA" id="ARBA00004304"/>
    </source>
</evidence>
<evidence type="ECO:0000256" key="14">
    <source>
        <dbReference type="RuleBase" id="RU003661"/>
    </source>
</evidence>
<keyword evidence="3 14" id="KW-0813">Transport</keyword>
<evidence type="ECO:0000256" key="10">
    <source>
        <dbReference type="ARBA" id="ARBA00023136"/>
    </source>
</evidence>
<evidence type="ECO:0000256" key="5">
    <source>
        <dbReference type="ARBA" id="ARBA00022692"/>
    </source>
</evidence>
<dbReference type="InterPro" id="IPR050635">
    <property type="entry name" value="ATPase_protein_8"/>
</dbReference>
<keyword evidence="9 14" id="KW-0496">Mitochondrion</keyword>
<keyword evidence="10" id="KW-0472">Membrane</keyword>
<evidence type="ECO:0000256" key="4">
    <source>
        <dbReference type="ARBA" id="ARBA00022547"/>
    </source>
</evidence>
<dbReference type="AlphaFoldDB" id="A0A0A6ZD01"/>
<evidence type="ECO:0000256" key="7">
    <source>
        <dbReference type="ARBA" id="ARBA00022989"/>
    </source>
</evidence>
<geneLocation type="mitochondrion" evidence="15"/>
<evidence type="ECO:0000256" key="13">
    <source>
        <dbReference type="ARBA" id="ARBA00064647"/>
    </source>
</evidence>
<dbReference type="PANTHER" id="PTHR39937:SF1">
    <property type="entry name" value="ATP SYNTHASE PROTEIN 8"/>
    <property type="match status" value="1"/>
</dbReference>
<dbReference type="PANTHER" id="PTHR39937">
    <property type="entry name" value="ATP SYNTHASE PROTEIN 8"/>
    <property type="match status" value="1"/>
</dbReference>
<dbReference type="InterPro" id="IPR001421">
    <property type="entry name" value="ATP8_metazoa"/>
</dbReference>
<dbReference type="GO" id="GO:0015078">
    <property type="term" value="F:proton transmembrane transporter activity"/>
    <property type="evidence" value="ECO:0007669"/>
    <property type="project" value="InterPro"/>
</dbReference>
<evidence type="ECO:0000256" key="3">
    <source>
        <dbReference type="ARBA" id="ARBA00022448"/>
    </source>
</evidence>
<comment type="similarity">
    <text evidence="2 14">Belongs to the ATPase protein 8 family.</text>
</comment>
<comment type="function">
    <text evidence="12">Subunit 8, of the mitochondrial membrane ATP synthase complex (F(1)F(0) ATP synthase or Complex V) that produces ATP from ADP in the presence of a proton gradient across the membrane which is generated by electron transport complexes of the respiratory chain. ATP synthase complex consist of a soluble F(1) head domain - the catalytic core - and a membrane F(1) domain - the membrane proton channel. These two domains are linked by a central stalk rotating inside the F(1) region and a stationary peripheral stalk. During catalysis, ATP synthesis in the catalytic domain of F(1) is coupled via a rotary mechanism of the central stalk subunits to proton translocation. In vivo, can only synthesize ATP although its ATP hydrolase activity can be activated artificially in vitro. Part of the complex F(0) domain.</text>
</comment>
<comment type="subcellular location">
    <subcellularLocation>
        <location evidence="1 14">Mitochondrion membrane</location>
        <topology evidence="1 14">Single-pass membrane protein</topology>
    </subcellularLocation>
</comment>
<evidence type="ECO:0000256" key="6">
    <source>
        <dbReference type="ARBA" id="ARBA00022781"/>
    </source>
</evidence>
<dbReference type="GO" id="GO:0015986">
    <property type="term" value="P:proton motive force-driven ATP synthesis"/>
    <property type="evidence" value="ECO:0007669"/>
    <property type="project" value="InterPro"/>
</dbReference>
<reference evidence="15" key="1">
    <citation type="submission" date="2013-01" db="EMBL/GenBank/DDBJ databases">
        <title>Morphological and molecular evidences support the occurrence of a single species of the zebra sole (Zebrias zebrinus) along China's coast.</title>
        <authorList>
            <person name="Kong X."/>
            <person name="Miao X."/>
            <person name="Wang S."/>
        </authorList>
    </citation>
    <scope>NUCLEOTIDE SEQUENCE</scope>
    <source>
        <strain evidence="15">18</strain>
    </source>
</reference>
<keyword evidence="5 14" id="KW-0812">Transmembrane</keyword>